<sequence length="220" mass="26239">MNFGSIIYWLWYFFGFWRDRCEYEVLLVHSSRRRKSRNYTNMTFFVREARPTDIMNKGISRVNLDYWTETYNAGFYLQYLVTWPDLFLVAVDPNNVIIGYIMGKVEGDGPNWHSHITALSVDMFHRRCGIASDIMKRFEQASNRRKGHFCDLYVRVSNQTAVDMYKKMGYVIYRRVLEYYSGEPSEDAYDMRKPLDRDVDRMSVRPAPKDPINSDELFED</sequence>
<protein>
    <recommendedName>
        <fullName evidence="6">N-alpha-acetyltransferase 20</fullName>
        <ecNumber evidence="5">2.3.1.254</ecNumber>
    </recommendedName>
    <alternativeName>
        <fullName evidence="10">Methionine N-acetyltransferase</fullName>
    </alternativeName>
    <alternativeName>
        <fullName evidence="7">N-acetyltransferase 5</fullName>
    </alternativeName>
    <alternativeName>
        <fullName evidence="11">N-terminal acetyltransferase B complex catalytic subunit NAA20</fullName>
    </alternativeName>
    <alternativeName>
        <fullName evidence="9">N-terminal acetyltransferase B complex catalytic subunit NAT5</fullName>
    </alternativeName>
    <alternativeName>
        <fullName evidence="8">NatB catalytic subunit</fullName>
    </alternativeName>
</protein>
<evidence type="ECO:0000256" key="15">
    <source>
        <dbReference type="ARBA" id="ARBA00048177"/>
    </source>
</evidence>
<organism evidence="19 20">
    <name type="scientific">Hypsibius exemplaris</name>
    <name type="common">Freshwater tardigrade</name>
    <dbReference type="NCBI Taxonomy" id="2072580"/>
    <lineage>
        <taxon>Eukaryota</taxon>
        <taxon>Metazoa</taxon>
        <taxon>Ecdysozoa</taxon>
        <taxon>Tardigrada</taxon>
        <taxon>Eutardigrada</taxon>
        <taxon>Parachela</taxon>
        <taxon>Hypsibioidea</taxon>
        <taxon>Hypsibiidae</taxon>
        <taxon>Hypsibius</taxon>
    </lineage>
</organism>
<evidence type="ECO:0000313" key="19">
    <source>
        <dbReference type="EMBL" id="OQV11998.1"/>
    </source>
</evidence>
<evidence type="ECO:0000256" key="3">
    <source>
        <dbReference type="ARBA" id="ARBA00025786"/>
    </source>
</evidence>
<dbReference type="OrthoDB" id="10264728at2759"/>
<evidence type="ECO:0000256" key="9">
    <source>
        <dbReference type="ARBA" id="ARBA00042702"/>
    </source>
</evidence>
<evidence type="ECO:0000256" key="4">
    <source>
        <dbReference type="ARBA" id="ARBA00038748"/>
    </source>
</evidence>
<keyword evidence="1" id="KW-0808">Transferase</keyword>
<comment type="caution">
    <text evidence="19">The sequence shown here is derived from an EMBL/GenBank/DDBJ whole genome shotgun (WGS) entry which is preliminary data.</text>
</comment>
<evidence type="ECO:0000256" key="17">
    <source>
        <dbReference type="SAM" id="MobiDB-lite"/>
    </source>
</evidence>
<accession>A0A1W0WA09</accession>
<keyword evidence="2" id="KW-0012">Acyltransferase</keyword>
<dbReference type="AlphaFoldDB" id="A0A1W0WA09"/>
<comment type="catalytic activity">
    <reaction evidence="16">
        <text>N-terminal L-methionyl-L-glutamyl-[protein] + acetyl-CoA = N-terminal N(alpha)-acetyl-L-methionyl-L-glutamyl-[protein] + CoA + H(+)</text>
        <dbReference type="Rhea" id="RHEA:50488"/>
        <dbReference type="Rhea" id="RHEA-COMP:12696"/>
        <dbReference type="Rhea" id="RHEA-COMP:12697"/>
        <dbReference type="ChEBI" id="CHEBI:15378"/>
        <dbReference type="ChEBI" id="CHEBI:57287"/>
        <dbReference type="ChEBI" id="CHEBI:57288"/>
        <dbReference type="ChEBI" id="CHEBI:133359"/>
        <dbReference type="ChEBI" id="CHEBI:133360"/>
        <dbReference type="EC" id="2.3.1.254"/>
    </reaction>
</comment>
<comment type="catalytic activity">
    <reaction evidence="15">
        <text>N-terminal L-methionyl-L-glutaminyl-[protein] + acetyl-CoA = N-terminal N(alpha)-acetyl-L-methionyl-L-glutaminyl-[protein] + CoA + H(+)</text>
        <dbReference type="Rhea" id="RHEA:50492"/>
        <dbReference type="Rhea" id="RHEA-COMP:12698"/>
        <dbReference type="Rhea" id="RHEA-COMP:12699"/>
        <dbReference type="ChEBI" id="CHEBI:15378"/>
        <dbReference type="ChEBI" id="CHEBI:57287"/>
        <dbReference type="ChEBI" id="CHEBI:57288"/>
        <dbReference type="ChEBI" id="CHEBI:133361"/>
        <dbReference type="ChEBI" id="CHEBI:133362"/>
        <dbReference type="EC" id="2.3.1.254"/>
    </reaction>
</comment>
<comment type="catalytic activity">
    <reaction evidence="13">
        <text>N-terminal L-methionyl-L-aspartyl-[protein] + acetyl-CoA = N-terminal N(alpha)-acetyl-L-methionyl-L-aspartyl-[protein] + CoA + H(+)</text>
        <dbReference type="Rhea" id="RHEA:50480"/>
        <dbReference type="Rhea" id="RHEA-COMP:12692"/>
        <dbReference type="Rhea" id="RHEA-COMP:12693"/>
        <dbReference type="ChEBI" id="CHEBI:15378"/>
        <dbReference type="ChEBI" id="CHEBI:57287"/>
        <dbReference type="ChEBI" id="CHEBI:57288"/>
        <dbReference type="ChEBI" id="CHEBI:133045"/>
        <dbReference type="ChEBI" id="CHEBI:133063"/>
        <dbReference type="EC" id="2.3.1.254"/>
    </reaction>
</comment>
<dbReference type="InterPro" id="IPR016181">
    <property type="entry name" value="Acyl_CoA_acyltransferase"/>
</dbReference>
<proteinExistence type="inferred from homology"/>
<evidence type="ECO:0000256" key="5">
    <source>
        <dbReference type="ARBA" id="ARBA00039120"/>
    </source>
</evidence>
<comment type="function">
    <text evidence="12">Catalytic subunit of the NatB complex which catalyzes acetylation of the N-terminal methionine residues of peptides beginning with Met-Asp, Met-Glu, Met-Asn and Met-Gln. Proteins with cell cycle functions are overrepresented in the pool of NatB substrates. Required for maintaining the structure and function of actomyosin fibers and for proper cellular migration.</text>
</comment>
<feature type="domain" description="N-acetyltransferase" evidence="18">
    <location>
        <begin position="44"/>
        <end position="196"/>
    </location>
</feature>
<evidence type="ECO:0000256" key="12">
    <source>
        <dbReference type="ARBA" id="ARBA00046112"/>
    </source>
</evidence>
<dbReference type="EC" id="2.3.1.254" evidence="5"/>
<dbReference type="GO" id="GO:0031416">
    <property type="term" value="C:NatB complex"/>
    <property type="evidence" value="ECO:0007669"/>
    <property type="project" value="TreeGrafter"/>
</dbReference>
<evidence type="ECO:0000256" key="10">
    <source>
        <dbReference type="ARBA" id="ARBA00042723"/>
    </source>
</evidence>
<evidence type="ECO:0000256" key="14">
    <source>
        <dbReference type="ARBA" id="ARBA00047402"/>
    </source>
</evidence>
<dbReference type="PANTHER" id="PTHR45910:SF1">
    <property type="entry name" value="N-ALPHA-ACETYLTRANSFERASE 20"/>
    <property type="match status" value="1"/>
</dbReference>
<name>A0A1W0WA09_HYPEX</name>
<evidence type="ECO:0000256" key="11">
    <source>
        <dbReference type="ARBA" id="ARBA00042743"/>
    </source>
</evidence>
<keyword evidence="20" id="KW-1185">Reference proteome</keyword>
<evidence type="ECO:0000256" key="6">
    <source>
        <dbReference type="ARBA" id="ARBA00039529"/>
    </source>
</evidence>
<comment type="subunit">
    <text evidence="4">Component of the N-terminal acetyltransferase B (NatB) complex which is composed of NAA20 and NAA25.</text>
</comment>
<feature type="region of interest" description="Disordered" evidence="17">
    <location>
        <begin position="199"/>
        <end position="220"/>
    </location>
</feature>
<evidence type="ECO:0000256" key="8">
    <source>
        <dbReference type="ARBA" id="ARBA00042295"/>
    </source>
</evidence>
<evidence type="ECO:0000256" key="1">
    <source>
        <dbReference type="ARBA" id="ARBA00022679"/>
    </source>
</evidence>
<dbReference type="GO" id="GO:0120518">
    <property type="term" value="F:protein N-terminal-methionine acetyltransferase activity"/>
    <property type="evidence" value="ECO:0007669"/>
    <property type="project" value="UniProtKB-EC"/>
</dbReference>
<dbReference type="CDD" id="cd04301">
    <property type="entry name" value="NAT_SF"/>
    <property type="match status" value="1"/>
</dbReference>
<evidence type="ECO:0000259" key="18">
    <source>
        <dbReference type="PROSITE" id="PS51186"/>
    </source>
</evidence>
<evidence type="ECO:0000256" key="13">
    <source>
        <dbReference type="ARBA" id="ARBA00047385"/>
    </source>
</evidence>
<dbReference type="Gene3D" id="3.40.630.30">
    <property type="match status" value="1"/>
</dbReference>
<dbReference type="InterPro" id="IPR051646">
    <property type="entry name" value="NatB_acetyltransferase_subunit"/>
</dbReference>
<evidence type="ECO:0000256" key="7">
    <source>
        <dbReference type="ARBA" id="ARBA00041220"/>
    </source>
</evidence>
<evidence type="ECO:0000256" key="2">
    <source>
        <dbReference type="ARBA" id="ARBA00023315"/>
    </source>
</evidence>
<evidence type="ECO:0000313" key="20">
    <source>
        <dbReference type="Proteomes" id="UP000192578"/>
    </source>
</evidence>
<reference evidence="20" key="1">
    <citation type="submission" date="2017-01" db="EMBL/GenBank/DDBJ databases">
        <title>Comparative genomics of anhydrobiosis in the tardigrade Hypsibius dujardini.</title>
        <authorList>
            <person name="Yoshida Y."/>
            <person name="Koutsovoulos G."/>
            <person name="Laetsch D."/>
            <person name="Stevens L."/>
            <person name="Kumar S."/>
            <person name="Horikawa D."/>
            <person name="Ishino K."/>
            <person name="Komine S."/>
            <person name="Tomita M."/>
            <person name="Blaxter M."/>
            <person name="Arakawa K."/>
        </authorList>
    </citation>
    <scope>NUCLEOTIDE SEQUENCE [LARGE SCALE GENOMIC DNA]</scope>
    <source>
        <strain evidence="20">Z151</strain>
    </source>
</reference>
<dbReference type="PROSITE" id="PS51186">
    <property type="entry name" value="GNAT"/>
    <property type="match status" value="1"/>
</dbReference>
<comment type="similarity">
    <text evidence="3">Belongs to the acetyltransferase family. ARD1 subfamily.</text>
</comment>
<dbReference type="Pfam" id="PF00583">
    <property type="entry name" value="Acetyltransf_1"/>
    <property type="match status" value="1"/>
</dbReference>
<comment type="catalytic activity">
    <reaction evidence="14">
        <text>N-terminal L-methionyl-L-asparaginyl-[protein] + acetyl-CoA = N-terminal N(alpha)-acetyl-L-methionyl-L-asparaginyl-[protein] + CoA + H(+)</text>
        <dbReference type="Rhea" id="RHEA:50484"/>
        <dbReference type="Rhea" id="RHEA-COMP:12694"/>
        <dbReference type="Rhea" id="RHEA-COMP:12695"/>
        <dbReference type="ChEBI" id="CHEBI:15378"/>
        <dbReference type="ChEBI" id="CHEBI:57287"/>
        <dbReference type="ChEBI" id="CHEBI:57288"/>
        <dbReference type="ChEBI" id="CHEBI:133356"/>
        <dbReference type="ChEBI" id="CHEBI:133358"/>
        <dbReference type="EC" id="2.3.1.254"/>
    </reaction>
</comment>
<gene>
    <name evidence="19" type="ORF">BV898_13722</name>
</gene>
<dbReference type="SUPFAM" id="SSF55729">
    <property type="entry name" value="Acyl-CoA N-acyltransferases (Nat)"/>
    <property type="match status" value="1"/>
</dbReference>
<dbReference type="EMBL" id="MTYJ01000156">
    <property type="protein sequence ID" value="OQV11998.1"/>
    <property type="molecule type" value="Genomic_DNA"/>
</dbReference>
<dbReference type="InterPro" id="IPR000182">
    <property type="entry name" value="GNAT_dom"/>
</dbReference>
<dbReference type="PANTHER" id="PTHR45910">
    <property type="entry name" value="N-ALPHA-ACETYLTRANSFERASE 20"/>
    <property type="match status" value="1"/>
</dbReference>
<dbReference type="Proteomes" id="UP000192578">
    <property type="component" value="Unassembled WGS sequence"/>
</dbReference>
<evidence type="ECO:0000256" key="16">
    <source>
        <dbReference type="ARBA" id="ARBA00048890"/>
    </source>
</evidence>